<dbReference type="GeneID" id="93583091"/>
<dbReference type="InterPro" id="IPR010259">
    <property type="entry name" value="S8pro/Inhibitor_I9"/>
</dbReference>
<dbReference type="Gene3D" id="3.30.70.80">
    <property type="entry name" value="Peptidase S8 propeptide/proteinase inhibitor I9"/>
    <property type="match status" value="1"/>
</dbReference>
<evidence type="ECO:0000256" key="1">
    <source>
        <dbReference type="ARBA" id="ARBA00038069"/>
    </source>
</evidence>
<dbReference type="AlphaFoldDB" id="A0A437AFI2"/>
<evidence type="ECO:0000259" key="2">
    <source>
        <dbReference type="Pfam" id="PF05922"/>
    </source>
</evidence>
<proteinExistence type="inferred from homology"/>
<sequence>MPISYIITVKEGGNKDEVKQHAIDSGARITHDYTIINAFAAEFPDGAITTFENHPHVEGVEVDGVVTTQ</sequence>
<dbReference type="SUPFAM" id="SSF54897">
    <property type="entry name" value="Protease propeptides/inhibitors"/>
    <property type="match status" value="1"/>
</dbReference>
<feature type="domain" description="Inhibitor I9" evidence="2">
    <location>
        <begin position="5"/>
        <end position="68"/>
    </location>
</feature>
<evidence type="ECO:0000313" key="4">
    <source>
        <dbReference type="Proteomes" id="UP000283090"/>
    </source>
</evidence>
<dbReference type="GO" id="GO:0042144">
    <property type="term" value="P:vacuole fusion, non-autophagic"/>
    <property type="evidence" value="ECO:0007669"/>
    <property type="project" value="TreeGrafter"/>
</dbReference>
<dbReference type="GO" id="GO:0004866">
    <property type="term" value="F:endopeptidase inhibitor activity"/>
    <property type="evidence" value="ECO:0007669"/>
    <property type="project" value="TreeGrafter"/>
</dbReference>
<dbReference type="OrthoDB" id="5518345at2759"/>
<comment type="similarity">
    <text evidence="1">Belongs to the protease inhibitor I9 family.</text>
</comment>
<dbReference type="RefSeq" id="XP_067495331.1">
    <property type="nucleotide sequence ID" value="XM_067637440.1"/>
</dbReference>
<dbReference type="EMBL" id="SAEB01000001">
    <property type="protein sequence ID" value="RVD89787.1"/>
    <property type="molecule type" value="Genomic_DNA"/>
</dbReference>
<organism evidence="3 4">
    <name type="scientific">Arthrobotrys flagrans</name>
    <name type="common">Nematode-trapping fungus</name>
    <name type="synonym">Trichothecium flagrans</name>
    <dbReference type="NCBI Taxonomy" id="97331"/>
    <lineage>
        <taxon>Eukaryota</taxon>
        <taxon>Fungi</taxon>
        <taxon>Dikarya</taxon>
        <taxon>Ascomycota</taxon>
        <taxon>Pezizomycotina</taxon>
        <taxon>Orbiliomycetes</taxon>
        <taxon>Orbiliales</taxon>
        <taxon>Orbiliaceae</taxon>
        <taxon>Arthrobotrys</taxon>
    </lineage>
</organism>
<reference evidence="3 4" key="1">
    <citation type="submission" date="2019-01" db="EMBL/GenBank/DDBJ databases">
        <title>Intercellular communication is required for trap formation in the nematode-trapping fungus Duddingtonia flagrans.</title>
        <authorList>
            <person name="Youssar L."/>
            <person name="Wernet V."/>
            <person name="Hensel N."/>
            <person name="Hildebrandt H.-G."/>
            <person name="Fischer R."/>
        </authorList>
    </citation>
    <scope>NUCLEOTIDE SEQUENCE [LARGE SCALE GENOMIC DNA]</scope>
    <source>
        <strain evidence="3 4">CBS H-5679</strain>
    </source>
</reference>
<name>A0A437AFI2_ARTFL</name>
<dbReference type="STRING" id="97331.A0A437AFI2"/>
<gene>
    <name evidence="3" type="ORF">DFL_000780</name>
</gene>
<evidence type="ECO:0000313" key="3">
    <source>
        <dbReference type="EMBL" id="RVD89787.1"/>
    </source>
</evidence>
<dbReference type="InterPro" id="IPR052471">
    <property type="entry name" value="PBI_I9"/>
</dbReference>
<dbReference type="VEuPathDB" id="FungiDB:DFL_000780"/>
<dbReference type="Pfam" id="PF05922">
    <property type="entry name" value="Inhibitor_I9"/>
    <property type="match status" value="1"/>
</dbReference>
<dbReference type="InterPro" id="IPR037045">
    <property type="entry name" value="S8pro/Inhibitor_I9_sf"/>
</dbReference>
<dbReference type="PANTHER" id="PTHR28288:SF2">
    <property type="entry name" value="PROTEASE B INHIBITOR 2"/>
    <property type="match status" value="1"/>
</dbReference>
<dbReference type="Proteomes" id="UP000283090">
    <property type="component" value="Unassembled WGS sequence"/>
</dbReference>
<protein>
    <recommendedName>
        <fullName evidence="2">Inhibitor I9 domain-containing protein</fullName>
    </recommendedName>
</protein>
<accession>A0A437AFI2</accession>
<dbReference type="PANTHER" id="PTHR28288">
    <property type="entry name" value="PROTEASE B INHIBITOR 2"/>
    <property type="match status" value="1"/>
</dbReference>
<comment type="caution">
    <text evidence="3">The sequence shown here is derived from an EMBL/GenBank/DDBJ whole genome shotgun (WGS) entry which is preliminary data.</text>
</comment>
<keyword evidence="4" id="KW-1185">Reference proteome</keyword>